<accession>A0AAV4C2D2</accession>
<organism evidence="1 2">
    <name type="scientific">Plakobranchus ocellatus</name>
    <dbReference type="NCBI Taxonomy" id="259542"/>
    <lineage>
        <taxon>Eukaryota</taxon>
        <taxon>Metazoa</taxon>
        <taxon>Spiralia</taxon>
        <taxon>Lophotrochozoa</taxon>
        <taxon>Mollusca</taxon>
        <taxon>Gastropoda</taxon>
        <taxon>Heterobranchia</taxon>
        <taxon>Euthyneura</taxon>
        <taxon>Panpulmonata</taxon>
        <taxon>Sacoglossa</taxon>
        <taxon>Placobranchoidea</taxon>
        <taxon>Plakobranchidae</taxon>
        <taxon>Plakobranchus</taxon>
    </lineage>
</organism>
<dbReference type="AlphaFoldDB" id="A0AAV4C2D2"/>
<reference evidence="1 2" key="1">
    <citation type="journal article" date="2021" name="Elife">
        <title>Chloroplast acquisition without the gene transfer in kleptoplastic sea slugs, Plakobranchus ocellatus.</title>
        <authorList>
            <person name="Maeda T."/>
            <person name="Takahashi S."/>
            <person name="Yoshida T."/>
            <person name="Shimamura S."/>
            <person name="Takaki Y."/>
            <person name="Nagai Y."/>
            <person name="Toyoda A."/>
            <person name="Suzuki Y."/>
            <person name="Arimoto A."/>
            <person name="Ishii H."/>
            <person name="Satoh N."/>
            <person name="Nishiyama T."/>
            <person name="Hasebe M."/>
            <person name="Maruyama T."/>
            <person name="Minagawa J."/>
            <person name="Obokata J."/>
            <person name="Shigenobu S."/>
        </authorList>
    </citation>
    <scope>NUCLEOTIDE SEQUENCE [LARGE SCALE GENOMIC DNA]</scope>
</reference>
<evidence type="ECO:0000313" key="2">
    <source>
        <dbReference type="Proteomes" id="UP000735302"/>
    </source>
</evidence>
<protein>
    <submittedName>
        <fullName evidence="1">Uncharacterized protein</fullName>
    </submittedName>
</protein>
<sequence length="91" mass="10750">MWPNKIVTKRNQEKEKEEKEEVMVVMEEEEEEKVEKQVVVEEEISKTGVNETCWIKSKLINGCLIGNKILFKKNQFFIEIKPIFYEAGLIS</sequence>
<name>A0AAV4C2D2_9GAST</name>
<comment type="caution">
    <text evidence="1">The sequence shown here is derived from an EMBL/GenBank/DDBJ whole genome shotgun (WGS) entry which is preliminary data.</text>
</comment>
<keyword evidence="2" id="KW-1185">Reference proteome</keyword>
<gene>
    <name evidence="1" type="ORF">PoB_005193200</name>
</gene>
<dbReference type="Proteomes" id="UP000735302">
    <property type="component" value="Unassembled WGS sequence"/>
</dbReference>
<evidence type="ECO:0000313" key="1">
    <source>
        <dbReference type="EMBL" id="GFO25427.1"/>
    </source>
</evidence>
<dbReference type="EMBL" id="BLXT01005746">
    <property type="protein sequence ID" value="GFO25427.1"/>
    <property type="molecule type" value="Genomic_DNA"/>
</dbReference>
<proteinExistence type="predicted"/>